<reference evidence="1" key="1">
    <citation type="submission" date="2022-02" db="EMBL/GenBank/DDBJ databases">
        <title>Towards deciphering the DNA virus diversity associated with rodent species in the families Cricetidae and Heteromyidae.</title>
        <authorList>
            <person name="Lund M."/>
            <person name="Larsen B.B."/>
            <person name="Gryseels S."/>
            <person name="Kraberger S."/>
            <person name="Rowsey D.M."/>
            <person name="Steger L."/>
            <person name="Yule K.M."/>
            <person name="Upham N.S."/>
            <person name="Worobey M."/>
            <person name="Van Doorslaer K."/>
            <person name="Varsani A."/>
        </authorList>
    </citation>
    <scope>NUCLEOTIDE SEQUENCE</scope>
    <source>
        <strain evidence="1">UA08Rod_6521</strain>
    </source>
</reference>
<accession>A0A976N0U4</accession>
<evidence type="ECO:0000313" key="1">
    <source>
        <dbReference type="EMBL" id="UPW40838.1"/>
    </source>
</evidence>
<proteinExistence type="predicted"/>
<protein>
    <submittedName>
        <fullName evidence="1">DNA pilot protein</fullName>
    </submittedName>
</protein>
<sequence>MAQNDWWQRNAPAWLGGDPTGAEQVFNADQAELARNFNAKEAQKARDFQETQALLTRNFNANEAQKARDFQERMSNTSYQRMAADLKAAGLNPYLAYQQGGSSTPSAVYASSGMTSGSVASGASASSHASSKDALSNATAIAANIIGSVADLTKAINSKQKAPIYQLLLKS</sequence>
<organism evidence="1">
    <name type="scientific">Sigmofec virus UA08Rod_6521</name>
    <dbReference type="NCBI Taxonomy" id="2929233"/>
    <lineage>
        <taxon>Viruses</taxon>
        <taxon>Monodnaviria</taxon>
        <taxon>Sangervirae</taxon>
        <taxon>Phixviricota</taxon>
        <taxon>Malgrandaviricetes</taxon>
        <taxon>Petitvirales</taxon>
        <taxon>Microviridae</taxon>
    </lineage>
</organism>
<dbReference type="EMBL" id="OM869506">
    <property type="protein sequence ID" value="UPW40838.1"/>
    <property type="molecule type" value="Genomic_DNA"/>
</dbReference>
<name>A0A976N0U4_9VIRU</name>